<comment type="caution">
    <text evidence="4">The sequence shown here is derived from an EMBL/GenBank/DDBJ whole genome shotgun (WGS) entry which is preliminary data.</text>
</comment>
<sequence length="208" mass="21517">MFDSRLRPLIDPPLNAVGRWLAQAGIGANAVTLAGLVPALGAAYAIAHGHYAAGLALIALNRLLDGLDGAVARASGVTDFGGYIDTLADYVFYVAVPVAFGLDASINATAALLLVASFTLTAASFLVFAALAAKRGDRTSAHGTKSFFYSTGLAEGAETIAAFTAMCLWPQYFPAIAYGFAGLCLLTVVQRTLLAARVFARPNANGQE</sequence>
<dbReference type="EMBL" id="JAUQOM010000023">
    <property type="protein sequence ID" value="MDO7837361.1"/>
    <property type="molecule type" value="Genomic_DNA"/>
</dbReference>
<reference evidence="4" key="1">
    <citation type="submission" date="2023-07" db="EMBL/GenBank/DDBJ databases">
        <title>Bacterial whole genome sequence for Sphingobium sp. HBC34.</title>
        <authorList>
            <person name="Le V."/>
            <person name="Ko S.-R."/>
            <person name="Ahn C.-Y."/>
            <person name="Oh H.-M."/>
        </authorList>
    </citation>
    <scope>NUCLEOTIDE SEQUENCE</scope>
    <source>
        <strain evidence="4">HBC34</strain>
    </source>
</reference>
<gene>
    <name evidence="4" type="ORF">Q4610_20145</name>
</gene>
<feature type="transmembrane region" description="Helical" evidence="3">
    <location>
        <begin position="110"/>
        <end position="134"/>
    </location>
</feature>
<dbReference type="InterPro" id="IPR043130">
    <property type="entry name" value="CDP-OH_PTrfase_TM_dom"/>
</dbReference>
<keyword evidence="3" id="KW-0472">Membrane</keyword>
<protein>
    <submittedName>
        <fullName evidence="4">CDP-alcohol phosphatidyltransferase family protein</fullName>
        <ecNumber evidence="4">2.7.8.-</ecNumber>
    </submittedName>
</protein>
<feature type="transmembrane region" description="Helical" evidence="3">
    <location>
        <begin position="146"/>
        <end position="166"/>
    </location>
</feature>
<dbReference type="InterPro" id="IPR000462">
    <property type="entry name" value="CDP-OH_P_trans"/>
</dbReference>
<organism evidence="4 5">
    <name type="scientific">Sphingobium cyanobacteriorum</name>
    <dbReference type="NCBI Taxonomy" id="3063954"/>
    <lineage>
        <taxon>Bacteria</taxon>
        <taxon>Pseudomonadati</taxon>
        <taxon>Pseudomonadota</taxon>
        <taxon>Alphaproteobacteria</taxon>
        <taxon>Sphingomonadales</taxon>
        <taxon>Sphingomonadaceae</taxon>
        <taxon>Sphingobium</taxon>
    </lineage>
</organism>
<keyword evidence="3" id="KW-0812">Transmembrane</keyword>
<evidence type="ECO:0000256" key="2">
    <source>
        <dbReference type="RuleBase" id="RU003750"/>
    </source>
</evidence>
<evidence type="ECO:0000256" key="3">
    <source>
        <dbReference type="SAM" id="Phobius"/>
    </source>
</evidence>
<evidence type="ECO:0000313" key="4">
    <source>
        <dbReference type="EMBL" id="MDO7837361.1"/>
    </source>
</evidence>
<name>A0ABT8ZS48_9SPHN</name>
<feature type="transmembrane region" description="Helical" evidence="3">
    <location>
        <begin position="172"/>
        <end position="189"/>
    </location>
</feature>
<dbReference type="InterPro" id="IPR048254">
    <property type="entry name" value="CDP_ALCOHOL_P_TRANSF_CS"/>
</dbReference>
<evidence type="ECO:0000256" key="1">
    <source>
        <dbReference type="ARBA" id="ARBA00022679"/>
    </source>
</evidence>
<comment type="similarity">
    <text evidence="2">Belongs to the CDP-alcohol phosphatidyltransferase class-I family.</text>
</comment>
<dbReference type="Gene3D" id="1.20.120.1760">
    <property type="match status" value="1"/>
</dbReference>
<dbReference type="GO" id="GO:0016740">
    <property type="term" value="F:transferase activity"/>
    <property type="evidence" value="ECO:0007669"/>
    <property type="project" value="UniProtKB-KW"/>
</dbReference>
<dbReference type="PROSITE" id="PS00379">
    <property type="entry name" value="CDP_ALCOHOL_P_TRANSF"/>
    <property type="match status" value="1"/>
</dbReference>
<accession>A0ABT8ZS48</accession>
<proteinExistence type="inferred from homology"/>
<dbReference type="RefSeq" id="WP_304537660.1">
    <property type="nucleotide sequence ID" value="NZ_JAUQOM010000023.1"/>
</dbReference>
<keyword evidence="1 2" id="KW-0808">Transferase</keyword>
<feature type="transmembrane region" description="Helical" evidence="3">
    <location>
        <begin position="20"/>
        <end position="47"/>
    </location>
</feature>
<dbReference type="EC" id="2.7.8.-" evidence="4"/>
<evidence type="ECO:0000313" key="5">
    <source>
        <dbReference type="Proteomes" id="UP001176471"/>
    </source>
</evidence>
<dbReference type="Pfam" id="PF01066">
    <property type="entry name" value="CDP-OH_P_transf"/>
    <property type="match status" value="1"/>
</dbReference>
<keyword evidence="5" id="KW-1185">Reference proteome</keyword>
<keyword evidence="3" id="KW-1133">Transmembrane helix</keyword>
<dbReference type="Proteomes" id="UP001176471">
    <property type="component" value="Unassembled WGS sequence"/>
</dbReference>